<reference evidence="3 4" key="3">
    <citation type="journal article" date="2017" name="G3 (Bethesda)">
        <title>Comparative analysis highlights variable genome content of wheat rusts and divergence of the mating loci.</title>
        <authorList>
            <person name="Cuomo C.A."/>
            <person name="Bakkeren G."/>
            <person name="Khalil H.B."/>
            <person name="Panwar V."/>
            <person name="Joly D."/>
            <person name="Linning R."/>
            <person name="Sakthikumar S."/>
            <person name="Song X."/>
            <person name="Adiconis X."/>
            <person name="Fan L."/>
            <person name="Goldberg J.M."/>
            <person name="Levin J.Z."/>
            <person name="Young S."/>
            <person name="Zeng Q."/>
            <person name="Anikster Y."/>
            <person name="Bruce M."/>
            <person name="Wang M."/>
            <person name="Yin C."/>
            <person name="McCallum B."/>
            <person name="Szabo L.J."/>
            <person name="Hulbert S."/>
            <person name="Chen X."/>
            <person name="Fellers J.P."/>
        </authorList>
    </citation>
    <scope>NUCLEOTIDE SEQUENCE</scope>
    <source>
        <strain evidence="4">Isolate 1-1 / race 1 (BBBD)</strain>
        <strain evidence="3">isolate 1-1 / race 1 (BBBD)</strain>
    </source>
</reference>
<proteinExistence type="predicted"/>
<keyword evidence="4" id="KW-1185">Reference proteome</keyword>
<feature type="non-terminal residue" evidence="2">
    <location>
        <position position="1"/>
    </location>
</feature>
<organism evidence="2">
    <name type="scientific">Puccinia triticina (isolate 1-1 / race 1 (BBBD))</name>
    <name type="common">Brown leaf rust fungus</name>
    <dbReference type="NCBI Taxonomy" id="630390"/>
    <lineage>
        <taxon>Eukaryota</taxon>
        <taxon>Fungi</taxon>
        <taxon>Dikarya</taxon>
        <taxon>Basidiomycota</taxon>
        <taxon>Pucciniomycotina</taxon>
        <taxon>Pucciniomycetes</taxon>
        <taxon>Pucciniales</taxon>
        <taxon>Pucciniaceae</taxon>
        <taxon>Puccinia</taxon>
    </lineage>
</organism>
<reference evidence="2" key="2">
    <citation type="submission" date="2016-05" db="EMBL/GenBank/DDBJ databases">
        <title>Comparative analysis highlights variable genome content of wheat rusts and divergence of the mating loci.</title>
        <authorList>
            <person name="Cuomo C.A."/>
            <person name="Bakkeren G."/>
            <person name="Szabo L."/>
            <person name="Khalil H."/>
            <person name="Joly D."/>
            <person name="Goldberg J."/>
            <person name="Young S."/>
            <person name="Zeng Q."/>
            <person name="Fellers J."/>
        </authorList>
    </citation>
    <scope>NUCLEOTIDE SEQUENCE [LARGE SCALE GENOMIC DNA]</scope>
    <source>
        <strain evidence="2">1-1 BBBD Race 1</strain>
    </source>
</reference>
<feature type="region of interest" description="Disordered" evidence="1">
    <location>
        <begin position="412"/>
        <end position="459"/>
    </location>
</feature>
<reference evidence="3" key="4">
    <citation type="submission" date="2025-05" db="UniProtKB">
        <authorList>
            <consortium name="EnsemblFungi"/>
        </authorList>
    </citation>
    <scope>IDENTIFICATION</scope>
    <source>
        <strain evidence="3">isolate 1-1 / race 1 (BBBD)</strain>
    </source>
</reference>
<dbReference type="EnsemblFungi" id="PTTG_30311-t43_1">
    <property type="protein sequence ID" value="PTTG_30311-t43_1-p1"/>
    <property type="gene ID" value="PTTG_30311"/>
</dbReference>
<feature type="compositionally biased region" description="Basic and acidic residues" evidence="1">
    <location>
        <begin position="33"/>
        <end position="42"/>
    </location>
</feature>
<dbReference type="Proteomes" id="UP000005240">
    <property type="component" value="Unassembled WGS sequence"/>
</dbReference>
<reference evidence="2" key="1">
    <citation type="submission" date="2009-11" db="EMBL/GenBank/DDBJ databases">
        <authorList>
            <consortium name="The Broad Institute Genome Sequencing Platform"/>
            <person name="Ward D."/>
            <person name="Feldgarden M."/>
            <person name="Earl A."/>
            <person name="Young S.K."/>
            <person name="Zeng Q."/>
            <person name="Koehrsen M."/>
            <person name="Alvarado L."/>
            <person name="Berlin A."/>
            <person name="Bochicchio J."/>
            <person name="Borenstein D."/>
            <person name="Chapman S.B."/>
            <person name="Chen Z."/>
            <person name="Engels R."/>
            <person name="Freedman E."/>
            <person name="Gellesch M."/>
            <person name="Goldberg J."/>
            <person name="Griggs A."/>
            <person name="Gujja S."/>
            <person name="Heilman E."/>
            <person name="Heiman D."/>
            <person name="Hepburn T."/>
            <person name="Howarth C."/>
            <person name="Jen D."/>
            <person name="Larson L."/>
            <person name="Lewis B."/>
            <person name="Mehta T."/>
            <person name="Park D."/>
            <person name="Pearson M."/>
            <person name="Roberts A."/>
            <person name="Saif S."/>
            <person name="Shea T."/>
            <person name="Shenoy N."/>
            <person name="Sisk P."/>
            <person name="Stolte C."/>
            <person name="Sykes S."/>
            <person name="Thomson T."/>
            <person name="Walk T."/>
            <person name="White J."/>
            <person name="Yandava C."/>
            <person name="Izard J."/>
            <person name="Baranova O.V."/>
            <person name="Blanton J.M."/>
            <person name="Tanner A.C."/>
            <person name="Dewhirst F.E."/>
            <person name="Haas B."/>
            <person name="Nusbaum C."/>
            <person name="Birren B."/>
        </authorList>
    </citation>
    <scope>NUCLEOTIDE SEQUENCE [LARGE SCALE GENOMIC DNA]</scope>
    <source>
        <strain evidence="2">1-1 BBBD Race 1</strain>
    </source>
</reference>
<dbReference type="AlphaFoldDB" id="A0A180G1L3"/>
<dbReference type="VEuPathDB" id="FungiDB:PTTG_30311"/>
<evidence type="ECO:0000313" key="2">
    <source>
        <dbReference type="EMBL" id="OAV85733.1"/>
    </source>
</evidence>
<name>A0A180G1L3_PUCT1</name>
<feature type="compositionally biased region" description="Low complexity" evidence="1">
    <location>
        <begin position="414"/>
        <end position="429"/>
    </location>
</feature>
<feature type="compositionally biased region" description="Gly residues" evidence="1">
    <location>
        <begin position="450"/>
        <end position="459"/>
    </location>
</feature>
<dbReference type="EMBL" id="ADAS02002851">
    <property type="protein sequence ID" value="OAV85733.1"/>
    <property type="molecule type" value="Genomic_DNA"/>
</dbReference>
<evidence type="ECO:0000313" key="3">
    <source>
        <dbReference type="EnsemblFungi" id="PTTG_30311-t43_1-p1"/>
    </source>
</evidence>
<sequence>TLGQEPHTPSQVKDSLALDPKFVVGNARKARHEAKEAEEGRRSGRRAKGIAAKGSLVEHYDQFSRSIQAFVKFFMGNPNKPQEYPWTPTEQELADQYWVNKRSAVIIEQLNRVREALVGKPPAEVDYFVAMTEKEIRKNIPLPPFTPAAAIGPSKGKPISAQTKSDVKRALALAGISRVTFQWELKLATNSSAWNSAVVDVLAKKLVEWISRTTPVTEAKAAQAPAIIQRWFQTKAREIRQYQNMEFADYDRMKKTKTTKEQYQPWGNRVRKNRCTMVDKLFKDNISLANIVENKECGYDLEDGDGDVAPASRIPDWRSLDLTNILHSLDKMFIAQGQHHRTIAANKTLYARSHRNFKITKGLKGVPRRLPLDFYSPMFWKGLSSFEQETISKTPAIGLNVIAQNLKQKCTPQAARGPSGTGRAASSSTGLGGLDARGGTTPGGQSDDPTGGGSMHVDA</sequence>
<feature type="region of interest" description="Disordered" evidence="1">
    <location>
        <begin position="27"/>
        <end position="47"/>
    </location>
</feature>
<accession>A0A180G1L3</accession>
<feature type="compositionally biased region" description="Gly residues" evidence="1">
    <location>
        <begin position="430"/>
        <end position="442"/>
    </location>
</feature>
<gene>
    <name evidence="2" type="ORF">PTTG_30311</name>
</gene>
<evidence type="ECO:0000313" key="4">
    <source>
        <dbReference type="Proteomes" id="UP000005240"/>
    </source>
</evidence>
<evidence type="ECO:0000256" key="1">
    <source>
        <dbReference type="SAM" id="MobiDB-lite"/>
    </source>
</evidence>
<protein>
    <submittedName>
        <fullName evidence="2 3">Uncharacterized protein</fullName>
    </submittedName>
</protein>